<feature type="compositionally biased region" description="Polar residues" evidence="1">
    <location>
        <begin position="8"/>
        <end position="19"/>
    </location>
</feature>
<evidence type="ECO:0000256" key="1">
    <source>
        <dbReference type="SAM" id="MobiDB-lite"/>
    </source>
</evidence>
<evidence type="ECO:0000313" key="2">
    <source>
        <dbReference type="EMBL" id="MFD1588362.1"/>
    </source>
</evidence>
<reference evidence="2 3" key="1">
    <citation type="journal article" date="2019" name="Int. J. Syst. Evol. Microbiol.">
        <title>The Global Catalogue of Microorganisms (GCM) 10K type strain sequencing project: providing services to taxonomists for standard genome sequencing and annotation.</title>
        <authorList>
            <consortium name="The Broad Institute Genomics Platform"/>
            <consortium name="The Broad Institute Genome Sequencing Center for Infectious Disease"/>
            <person name="Wu L."/>
            <person name="Ma J."/>
        </authorList>
    </citation>
    <scope>NUCLEOTIDE SEQUENCE [LARGE SCALE GENOMIC DNA]</scope>
    <source>
        <strain evidence="2 3">CGMCC 1.12125</strain>
    </source>
</reference>
<sequence length="432" mass="47859">MASHSESESQITTDRQTIESWAEDANVVPARRKGEERPSNLVLVEESNVGGMHETVSWDEFFSTMEDQNMVVVAHEGDRFEVLDHDEAMGRATVESDELKQALVEGEVVTSTITETTVIERTVVEEAEIESQIADRDQVESSIQNAELLTRDVESCDVTDRGAERHESIEYEQFEPGTTLTDEFDVEVIVNESWDLTREVLERLTIESQIVDTEATETDTVEADEIESTIDIEGVQQTILESELIDTEATTSEVIESGSIHTEFGEGDVFETELMERKTIEEELSLQKEFSGTITDGETVSAETISRETIESAIVDEEGATLGMEEATTREEAVVEEETEMGDTGAEEGRLVPTQDEEGKSVVDATGEEVGLVVEVENETMFVDPHPSITDKIKTALDWGGHNEDAYPVTASQVSQITDDTVELEVEGETRD</sequence>
<gene>
    <name evidence="2" type="ORF">ACFR9U_15375</name>
</gene>
<comment type="caution">
    <text evidence="2">The sequence shown here is derived from an EMBL/GenBank/DDBJ whole genome shotgun (WGS) entry which is preliminary data.</text>
</comment>
<dbReference type="RefSeq" id="WP_247381449.1">
    <property type="nucleotide sequence ID" value="NZ_JALLGV010000010.1"/>
</dbReference>
<evidence type="ECO:0000313" key="3">
    <source>
        <dbReference type="Proteomes" id="UP001597119"/>
    </source>
</evidence>
<dbReference type="Proteomes" id="UP001597119">
    <property type="component" value="Unassembled WGS sequence"/>
</dbReference>
<keyword evidence="3" id="KW-1185">Reference proteome</keyword>
<protein>
    <submittedName>
        <fullName evidence="2">Uncharacterized protein</fullName>
    </submittedName>
</protein>
<name>A0ABD6CDI6_9EURY</name>
<dbReference type="AlphaFoldDB" id="A0ABD6CDI6"/>
<proteinExistence type="predicted"/>
<accession>A0ABD6CDI6</accession>
<organism evidence="2 3">
    <name type="scientific">Halorientalis brevis</name>
    <dbReference type="NCBI Taxonomy" id="1126241"/>
    <lineage>
        <taxon>Archaea</taxon>
        <taxon>Methanobacteriati</taxon>
        <taxon>Methanobacteriota</taxon>
        <taxon>Stenosarchaea group</taxon>
        <taxon>Halobacteria</taxon>
        <taxon>Halobacteriales</taxon>
        <taxon>Haloarculaceae</taxon>
        <taxon>Halorientalis</taxon>
    </lineage>
</organism>
<feature type="region of interest" description="Disordered" evidence="1">
    <location>
        <begin position="1"/>
        <end position="39"/>
    </location>
</feature>
<dbReference type="EMBL" id="JBHUDJ010000011">
    <property type="protein sequence ID" value="MFD1588362.1"/>
    <property type="molecule type" value="Genomic_DNA"/>
</dbReference>